<dbReference type="AlphaFoldDB" id="A0A9P4JPT6"/>
<evidence type="ECO:0000256" key="2">
    <source>
        <dbReference type="ARBA" id="ARBA00010979"/>
    </source>
</evidence>
<accession>A0A9P4JPT6</accession>
<comment type="similarity">
    <text evidence="2">Belongs to the SAS10 family.</text>
</comment>
<sequence length="653" mass="72989">MGKKRKAGGKPSGEPKEYNENTKMRISTYEDVADSEDEFYLNQDKILLDEAPQAKRLRKWKEEDKFLEPSDEEVLNYSEDEDDDDEDLEEEEYDEQDADMSRDRGAGTKKDQDEEDLDGELGGWGPSKKDYYNADAIETEQDALDEEKEALRLQKQQLARLGEDDYMLDDWLEPADEGKAKERVDGEGDGNVVTEVLPRMQISKDMTETERLKLLHTWYPEVEHLRKDFGRLQPVHEALSVAARATEQLQKATRNFHPSPVITKYRACASYLGAIAMYFALFTSPAAKLQDGETALPMEPSDLHDHPIMETLLKSKQLWEKVEHIPIADSEVATFDDNALSAIEEAESIIEAQTNSTDAGAKDKTRNKKLVKKSRAQRAAEAAQAEAEARRAEKIQRTEEELAALAALTDTAALRRATKKKEKAQVVILPNGDESDIGDETELTAHELAEKAKKKKSLRFYTSQITQKSMKRGAAGRDQGGDMDVPHRERLKDRQARLQAEAEKRGQQNKGPGVDLGGDGDSDGEDAGSPRGNDEDEYYDLVASRSKAKKQTKSEAAAAYAAAAAQGGRVVEQEVIGADGKRKISYLIEKNKGLTPHRKKEVRNPRVKKKLKYAEKQKKLKSQKAVYNGGEGRGGYKGELTGIKKGLVKSVKL</sequence>
<comment type="caution">
    <text evidence="8">The sequence shown here is derived from an EMBL/GenBank/DDBJ whole genome shotgun (WGS) entry which is preliminary data.</text>
</comment>
<dbReference type="Proteomes" id="UP000799536">
    <property type="component" value="Unassembled WGS sequence"/>
</dbReference>
<keyword evidence="5" id="KW-0175">Coiled coil</keyword>
<evidence type="ECO:0000256" key="6">
    <source>
        <dbReference type="SAM" id="MobiDB-lite"/>
    </source>
</evidence>
<evidence type="ECO:0000256" key="4">
    <source>
        <dbReference type="ARBA" id="ARBA00023242"/>
    </source>
</evidence>
<keyword evidence="9" id="KW-1185">Reference proteome</keyword>
<reference evidence="8" key="1">
    <citation type="journal article" date="2020" name="Stud. Mycol.">
        <title>101 Dothideomycetes genomes: a test case for predicting lifestyles and emergence of pathogens.</title>
        <authorList>
            <person name="Haridas S."/>
            <person name="Albert R."/>
            <person name="Binder M."/>
            <person name="Bloem J."/>
            <person name="Labutti K."/>
            <person name="Salamov A."/>
            <person name="Andreopoulos B."/>
            <person name="Baker S."/>
            <person name="Barry K."/>
            <person name="Bills G."/>
            <person name="Bluhm B."/>
            <person name="Cannon C."/>
            <person name="Castanera R."/>
            <person name="Culley D."/>
            <person name="Daum C."/>
            <person name="Ezra D."/>
            <person name="Gonzalez J."/>
            <person name="Henrissat B."/>
            <person name="Kuo A."/>
            <person name="Liang C."/>
            <person name="Lipzen A."/>
            <person name="Lutzoni F."/>
            <person name="Magnuson J."/>
            <person name="Mondo S."/>
            <person name="Nolan M."/>
            <person name="Ohm R."/>
            <person name="Pangilinan J."/>
            <person name="Park H.-J."/>
            <person name="Ramirez L."/>
            <person name="Alfaro M."/>
            <person name="Sun H."/>
            <person name="Tritt A."/>
            <person name="Yoshinaga Y."/>
            <person name="Zwiers L.-H."/>
            <person name="Turgeon B."/>
            <person name="Goodwin S."/>
            <person name="Spatafora J."/>
            <person name="Crous P."/>
            <person name="Grigoriev I."/>
        </authorList>
    </citation>
    <scope>NUCLEOTIDE SEQUENCE</scope>
    <source>
        <strain evidence="8">ATCC 74209</strain>
    </source>
</reference>
<feature type="coiled-coil region" evidence="5">
    <location>
        <begin position="134"/>
        <end position="164"/>
    </location>
</feature>
<evidence type="ECO:0000259" key="7">
    <source>
        <dbReference type="Pfam" id="PF09368"/>
    </source>
</evidence>
<feature type="region of interest" description="Disordered" evidence="6">
    <location>
        <begin position="60"/>
        <end position="127"/>
    </location>
</feature>
<evidence type="ECO:0000256" key="3">
    <source>
        <dbReference type="ARBA" id="ARBA00022553"/>
    </source>
</evidence>
<organism evidence="8 9">
    <name type="scientific">Delitschia confertaspora ATCC 74209</name>
    <dbReference type="NCBI Taxonomy" id="1513339"/>
    <lineage>
        <taxon>Eukaryota</taxon>
        <taxon>Fungi</taxon>
        <taxon>Dikarya</taxon>
        <taxon>Ascomycota</taxon>
        <taxon>Pezizomycotina</taxon>
        <taxon>Dothideomycetes</taxon>
        <taxon>Pleosporomycetidae</taxon>
        <taxon>Pleosporales</taxon>
        <taxon>Delitschiaceae</taxon>
        <taxon>Delitschia</taxon>
    </lineage>
</organism>
<keyword evidence="3" id="KW-0597">Phosphoprotein</keyword>
<dbReference type="PANTHER" id="PTHR13237:SF8">
    <property type="entry name" value="SOMETHING ABOUT SILENCING PROTEIN 10"/>
    <property type="match status" value="1"/>
</dbReference>
<dbReference type="Pfam" id="PF04000">
    <property type="entry name" value="Sas10_Utp3"/>
    <property type="match status" value="1"/>
</dbReference>
<feature type="compositionally biased region" description="Basic residues" evidence="6">
    <location>
        <begin position="365"/>
        <end position="374"/>
    </location>
</feature>
<dbReference type="PANTHER" id="PTHR13237">
    <property type="entry name" value="SOMETHING ABOUT SILENCING PROTEIN 10-RELATED"/>
    <property type="match status" value="1"/>
</dbReference>
<evidence type="ECO:0000256" key="5">
    <source>
        <dbReference type="SAM" id="Coils"/>
    </source>
</evidence>
<dbReference type="GO" id="GO:0032040">
    <property type="term" value="C:small-subunit processome"/>
    <property type="evidence" value="ECO:0007669"/>
    <property type="project" value="TreeGrafter"/>
</dbReference>
<evidence type="ECO:0000256" key="1">
    <source>
        <dbReference type="ARBA" id="ARBA00004123"/>
    </source>
</evidence>
<dbReference type="InterPro" id="IPR007146">
    <property type="entry name" value="Sas10/Utp3/C1D"/>
</dbReference>
<evidence type="ECO:0000313" key="9">
    <source>
        <dbReference type="Proteomes" id="UP000799536"/>
    </source>
</evidence>
<feature type="domain" description="Sas10 C-terminal" evidence="7">
    <location>
        <begin position="579"/>
        <end position="653"/>
    </location>
</feature>
<proteinExistence type="inferred from homology"/>
<feature type="region of interest" description="Disordered" evidence="6">
    <location>
        <begin position="464"/>
        <end position="538"/>
    </location>
</feature>
<evidence type="ECO:0000313" key="8">
    <source>
        <dbReference type="EMBL" id="KAF2202960.1"/>
    </source>
</evidence>
<dbReference type="Pfam" id="PF09368">
    <property type="entry name" value="Sas10"/>
    <property type="match status" value="1"/>
</dbReference>
<dbReference type="GO" id="GO:0000462">
    <property type="term" value="P:maturation of SSU-rRNA from tricistronic rRNA transcript (SSU-rRNA, 5.8S rRNA, LSU-rRNA)"/>
    <property type="evidence" value="ECO:0007669"/>
    <property type="project" value="TreeGrafter"/>
</dbReference>
<feature type="compositionally biased region" description="Acidic residues" evidence="6">
    <location>
        <begin position="69"/>
        <end position="98"/>
    </location>
</feature>
<feature type="region of interest" description="Disordered" evidence="6">
    <location>
        <begin position="354"/>
        <end position="374"/>
    </location>
</feature>
<dbReference type="OrthoDB" id="1924577at2759"/>
<dbReference type="EMBL" id="ML993918">
    <property type="protein sequence ID" value="KAF2202960.1"/>
    <property type="molecule type" value="Genomic_DNA"/>
</dbReference>
<feature type="compositionally biased region" description="Basic and acidic residues" evidence="6">
    <location>
        <begin position="99"/>
        <end position="112"/>
    </location>
</feature>
<feature type="compositionally biased region" description="Basic and acidic residues" evidence="6">
    <location>
        <begin position="484"/>
        <end position="506"/>
    </location>
</feature>
<protein>
    <recommendedName>
        <fullName evidence="7">Sas10 C-terminal domain-containing protein</fullName>
    </recommendedName>
</protein>
<dbReference type="InterPro" id="IPR018972">
    <property type="entry name" value="Sas10_C_dom"/>
</dbReference>
<comment type="subcellular location">
    <subcellularLocation>
        <location evidence="1">Nucleus</location>
    </subcellularLocation>
</comment>
<keyword evidence="4" id="KW-0539">Nucleus</keyword>
<gene>
    <name evidence="8" type="ORF">GQ43DRAFT_412641</name>
</gene>
<feature type="compositionally biased region" description="Basic and acidic residues" evidence="6">
    <location>
        <begin position="13"/>
        <end position="23"/>
    </location>
</feature>
<name>A0A9P4JPT6_9PLEO</name>
<feature type="region of interest" description="Disordered" evidence="6">
    <location>
        <begin position="1"/>
        <end position="30"/>
    </location>
</feature>